<accession>A0A284S9R2</accession>
<dbReference type="AlphaFoldDB" id="A0A284S9R2"/>
<keyword evidence="2" id="KW-1185">Reference proteome</keyword>
<reference evidence="2" key="1">
    <citation type="journal article" date="2017" name="Nat. Ecol. Evol.">
        <title>Genome expansion and lineage-specific genetic innovations in the forest pathogenic fungi Armillaria.</title>
        <authorList>
            <person name="Sipos G."/>
            <person name="Prasanna A.N."/>
            <person name="Walter M.C."/>
            <person name="O'Connor E."/>
            <person name="Balint B."/>
            <person name="Krizsan K."/>
            <person name="Kiss B."/>
            <person name="Hess J."/>
            <person name="Varga T."/>
            <person name="Slot J."/>
            <person name="Riley R."/>
            <person name="Boka B."/>
            <person name="Rigling D."/>
            <person name="Barry K."/>
            <person name="Lee J."/>
            <person name="Mihaltcheva S."/>
            <person name="LaButti K."/>
            <person name="Lipzen A."/>
            <person name="Waldron R."/>
            <person name="Moloney N.M."/>
            <person name="Sperisen C."/>
            <person name="Kredics L."/>
            <person name="Vagvoelgyi C."/>
            <person name="Patrignani A."/>
            <person name="Fitzpatrick D."/>
            <person name="Nagy I."/>
            <person name="Doyle S."/>
            <person name="Anderson J.B."/>
            <person name="Grigoriev I.V."/>
            <person name="Gueldener U."/>
            <person name="Muensterkoetter M."/>
            <person name="Nagy L.G."/>
        </authorList>
    </citation>
    <scope>NUCLEOTIDE SEQUENCE [LARGE SCALE GENOMIC DNA]</scope>
    <source>
        <strain evidence="2">C18/9</strain>
    </source>
</reference>
<organism evidence="1 2">
    <name type="scientific">Armillaria ostoyae</name>
    <name type="common">Armillaria root rot fungus</name>
    <dbReference type="NCBI Taxonomy" id="47428"/>
    <lineage>
        <taxon>Eukaryota</taxon>
        <taxon>Fungi</taxon>
        <taxon>Dikarya</taxon>
        <taxon>Basidiomycota</taxon>
        <taxon>Agaricomycotina</taxon>
        <taxon>Agaricomycetes</taxon>
        <taxon>Agaricomycetidae</taxon>
        <taxon>Agaricales</taxon>
        <taxon>Marasmiineae</taxon>
        <taxon>Physalacriaceae</taxon>
        <taxon>Armillaria</taxon>
    </lineage>
</organism>
<gene>
    <name evidence="1" type="ORF">ARMOST_21287</name>
</gene>
<protein>
    <submittedName>
        <fullName evidence="1">Uncharacterized protein</fullName>
    </submittedName>
</protein>
<proteinExistence type="predicted"/>
<name>A0A284S9R2_ARMOS</name>
<evidence type="ECO:0000313" key="1">
    <source>
        <dbReference type="EMBL" id="SJL17726.1"/>
    </source>
</evidence>
<dbReference type="Proteomes" id="UP000219338">
    <property type="component" value="Unassembled WGS sequence"/>
</dbReference>
<evidence type="ECO:0000313" key="2">
    <source>
        <dbReference type="Proteomes" id="UP000219338"/>
    </source>
</evidence>
<sequence length="85" mass="9872">MFLLKVTTLVETYENVARKRHYRLQGDNLRGNPRSSELTTSIAPYQTSVFESAYYSMLFDRYFCSLSSLLPSAYAIKVHFVVLYC</sequence>
<dbReference type="EMBL" id="FUEG01000047">
    <property type="protein sequence ID" value="SJL17726.1"/>
    <property type="molecule type" value="Genomic_DNA"/>
</dbReference>